<gene>
    <name evidence="1" type="ORF">GT037_010444</name>
</gene>
<sequence length="175" mass="19365">MPGVATYRQILLETDNYVVVLDAPSDQALILLKWVRFNIGKPLSQIWPTNHHHDHALGFRSFVENGAEVVVPKMAQSYHAEIPGAEFVTCERSALYVVQTSDFSATFIHVEGSIHAQDHSVTVIMPACPTNDSTVVVFGADHVIQTQLMATHNDHDELSQLVNAMIKHRVAKSAL</sequence>
<evidence type="ECO:0008006" key="3">
    <source>
        <dbReference type="Google" id="ProtNLM"/>
    </source>
</evidence>
<dbReference type="RefSeq" id="XP_038781741.1">
    <property type="nucleotide sequence ID" value="XM_038935491.1"/>
</dbReference>
<dbReference type="EMBL" id="JAAABM010000022">
    <property type="protein sequence ID" value="KAF7671369.1"/>
    <property type="molecule type" value="Genomic_DNA"/>
</dbReference>
<dbReference type="GeneID" id="62208669"/>
<evidence type="ECO:0000313" key="2">
    <source>
        <dbReference type="Proteomes" id="UP000596902"/>
    </source>
</evidence>
<reference evidence="1" key="2">
    <citation type="submission" date="2020-08" db="EMBL/GenBank/DDBJ databases">
        <title>Draft Genome Sequence of Cumin Blight Pathogen Alternaria burnsii.</title>
        <authorList>
            <person name="Feng Z."/>
        </authorList>
    </citation>
    <scope>NUCLEOTIDE SEQUENCE</scope>
    <source>
        <strain evidence="1">CBS107.38</strain>
    </source>
</reference>
<protein>
    <recommendedName>
        <fullName evidence="3">Metallo-beta-lactamase domain-containing protein</fullName>
    </recommendedName>
</protein>
<organism evidence="1 2">
    <name type="scientific">Alternaria burnsii</name>
    <dbReference type="NCBI Taxonomy" id="1187904"/>
    <lineage>
        <taxon>Eukaryota</taxon>
        <taxon>Fungi</taxon>
        <taxon>Dikarya</taxon>
        <taxon>Ascomycota</taxon>
        <taxon>Pezizomycotina</taxon>
        <taxon>Dothideomycetes</taxon>
        <taxon>Pleosporomycetidae</taxon>
        <taxon>Pleosporales</taxon>
        <taxon>Pleosporineae</taxon>
        <taxon>Pleosporaceae</taxon>
        <taxon>Alternaria</taxon>
        <taxon>Alternaria sect. Alternaria</taxon>
    </lineage>
</organism>
<reference evidence="1" key="1">
    <citation type="submission" date="2020-01" db="EMBL/GenBank/DDBJ databases">
        <authorList>
            <person name="Feng Z.H.Z."/>
        </authorList>
    </citation>
    <scope>NUCLEOTIDE SEQUENCE</scope>
    <source>
        <strain evidence="1">CBS107.38</strain>
    </source>
</reference>
<name>A0A8H7ATM1_9PLEO</name>
<keyword evidence="2" id="KW-1185">Reference proteome</keyword>
<dbReference type="InterPro" id="IPR036866">
    <property type="entry name" value="RibonucZ/Hydroxyglut_hydro"/>
</dbReference>
<accession>A0A8H7ATM1</accession>
<dbReference type="SUPFAM" id="SSF56281">
    <property type="entry name" value="Metallo-hydrolase/oxidoreductase"/>
    <property type="match status" value="1"/>
</dbReference>
<dbReference type="Gene3D" id="3.60.15.10">
    <property type="entry name" value="Ribonuclease Z/Hydroxyacylglutathione hydrolase-like"/>
    <property type="match status" value="1"/>
</dbReference>
<dbReference type="Proteomes" id="UP000596902">
    <property type="component" value="Unassembled WGS sequence"/>
</dbReference>
<dbReference type="AlphaFoldDB" id="A0A8H7ATM1"/>
<evidence type="ECO:0000313" key="1">
    <source>
        <dbReference type="EMBL" id="KAF7671369.1"/>
    </source>
</evidence>
<comment type="caution">
    <text evidence="1">The sequence shown here is derived from an EMBL/GenBank/DDBJ whole genome shotgun (WGS) entry which is preliminary data.</text>
</comment>
<proteinExistence type="predicted"/>